<protein>
    <recommendedName>
        <fullName evidence="2">3-hydroxyisobutyryl-CoA hydrolase</fullName>
        <ecNumber evidence="2">3.1.2.4</ecNumber>
    </recommendedName>
</protein>
<dbReference type="Gene3D" id="3.90.226.10">
    <property type="entry name" value="2-enoyl-CoA Hydratase, Chain A, domain 1"/>
    <property type="match status" value="1"/>
</dbReference>
<accession>A0A1X7AQ41</accession>
<dbReference type="Pfam" id="PF16113">
    <property type="entry name" value="ECH_2"/>
    <property type="match status" value="1"/>
</dbReference>
<dbReference type="Proteomes" id="UP000196573">
    <property type="component" value="Unassembled WGS sequence"/>
</dbReference>
<sequence>MSDNCQVEFLEHQTQSGHILGQAILDAPASLNSLTLEMIKALFDRLSQWQQDERVVAVVLSGNGGKAFCAGGDIRKLHGSVLEHDFGPNPYGEEFFTREYRLDHLIHTFGKPVLCWGAGIVMGGGIGLMAGASHRVVSPSSKLAMPEVSIGLFPDVGGSWILGRMPGRVGLFLGLTGARLNATDALFCGLADRFLDDDALPKLLEAMTVLAWQSGAEAVPANHQCLSELLRICEQERSADKPVSSVQQNFDAIQQVTDADNPQAVLSNIQAQEGEWWQRAAASLQAGCPMTAHIVFEQLAQAKHLSLADVFRMELNVAVHCLRNPNFAEGVRALLLERGSTPQWSPATLQEVEGVKVKAFFDSPWSEQVHPLADL</sequence>
<dbReference type="OrthoDB" id="9790967at2"/>
<keyword evidence="5" id="KW-0456">Lyase</keyword>
<dbReference type="PANTHER" id="PTHR43176">
    <property type="entry name" value="3-HYDROXYISOBUTYRYL-COA HYDROLASE-RELATED"/>
    <property type="match status" value="1"/>
</dbReference>
<evidence type="ECO:0000256" key="3">
    <source>
        <dbReference type="ARBA" id="ARBA00022801"/>
    </source>
</evidence>
<dbReference type="GO" id="GO:0005829">
    <property type="term" value="C:cytosol"/>
    <property type="evidence" value="ECO:0007669"/>
    <property type="project" value="TreeGrafter"/>
</dbReference>
<evidence type="ECO:0000256" key="1">
    <source>
        <dbReference type="ARBA" id="ARBA00001709"/>
    </source>
</evidence>
<dbReference type="InterPro" id="IPR029045">
    <property type="entry name" value="ClpP/crotonase-like_dom_sf"/>
</dbReference>
<dbReference type="GO" id="GO:0003860">
    <property type="term" value="F:3-hydroxyisobutyryl-CoA hydrolase activity"/>
    <property type="evidence" value="ECO:0007669"/>
    <property type="project" value="UniProtKB-EC"/>
</dbReference>
<comment type="catalytic activity">
    <reaction evidence="1">
        <text>3-hydroxy-2-methylpropanoyl-CoA + H2O = 3-hydroxy-2-methylpropanoate + CoA + H(+)</text>
        <dbReference type="Rhea" id="RHEA:20888"/>
        <dbReference type="ChEBI" id="CHEBI:11805"/>
        <dbReference type="ChEBI" id="CHEBI:15377"/>
        <dbReference type="ChEBI" id="CHEBI:15378"/>
        <dbReference type="ChEBI" id="CHEBI:57287"/>
        <dbReference type="ChEBI" id="CHEBI:57340"/>
        <dbReference type="EC" id="3.1.2.4"/>
    </reaction>
</comment>
<proteinExistence type="predicted"/>
<gene>
    <name evidence="5" type="primary">caiD_2</name>
    <name evidence="5" type="ORF">EHSB41UT_04239</name>
</gene>
<dbReference type="InterPro" id="IPR045004">
    <property type="entry name" value="ECH_dom"/>
</dbReference>
<keyword evidence="3" id="KW-0378">Hydrolase</keyword>
<dbReference type="EMBL" id="FWPT01000012">
    <property type="protein sequence ID" value="SMA50441.1"/>
    <property type="molecule type" value="Genomic_DNA"/>
</dbReference>
<keyword evidence="6" id="KW-1185">Reference proteome</keyword>
<evidence type="ECO:0000313" key="6">
    <source>
        <dbReference type="Proteomes" id="UP000196573"/>
    </source>
</evidence>
<dbReference type="SUPFAM" id="SSF52096">
    <property type="entry name" value="ClpP/crotonase"/>
    <property type="match status" value="1"/>
</dbReference>
<dbReference type="GO" id="GO:0006574">
    <property type="term" value="P:L-valine catabolic process"/>
    <property type="evidence" value="ECO:0007669"/>
    <property type="project" value="TreeGrafter"/>
</dbReference>
<evidence type="ECO:0000259" key="4">
    <source>
        <dbReference type="Pfam" id="PF16113"/>
    </source>
</evidence>
<dbReference type="RefSeq" id="WP_087112874.1">
    <property type="nucleotide sequence ID" value="NZ_CBCSCN010000005.1"/>
</dbReference>
<dbReference type="InterPro" id="IPR032259">
    <property type="entry name" value="HIBYL-CoA-H"/>
</dbReference>
<dbReference type="GO" id="GO:0016829">
    <property type="term" value="F:lyase activity"/>
    <property type="evidence" value="ECO:0007669"/>
    <property type="project" value="UniProtKB-KW"/>
</dbReference>
<dbReference type="PANTHER" id="PTHR43176:SF3">
    <property type="entry name" value="3-HYDROXYISOBUTYRYL-COA HYDROLASE, MITOCHONDRIAL"/>
    <property type="match status" value="1"/>
</dbReference>
<evidence type="ECO:0000256" key="2">
    <source>
        <dbReference type="ARBA" id="ARBA00011915"/>
    </source>
</evidence>
<dbReference type="EC" id="3.1.2.4" evidence="2"/>
<evidence type="ECO:0000313" key="5">
    <source>
        <dbReference type="EMBL" id="SMA50441.1"/>
    </source>
</evidence>
<dbReference type="NCBIfam" id="NF004127">
    <property type="entry name" value="PRK05617.1"/>
    <property type="match status" value="1"/>
</dbReference>
<dbReference type="AlphaFoldDB" id="A0A1X7AQ41"/>
<organism evidence="5 6">
    <name type="scientific">Parendozoicomonas haliclonae</name>
    <dbReference type="NCBI Taxonomy" id="1960125"/>
    <lineage>
        <taxon>Bacteria</taxon>
        <taxon>Pseudomonadati</taxon>
        <taxon>Pseudomonadota</taxon>
        <taxon>Gammaproteobacteria</taxon>
        <taxon>Oceanospirillales</taxon>
        <taxon>Endozoicomonadaceae</taxon>
        <taxon>Parendozoicomonas</taxon>
    </lineage>
</organism>
<reference evidence="5 6" key="1">
    <citation type="submission" date="2017-03" db="EMBL/GenBank/DDBJ databases">
        <authorList>
            <person name="Afonso C.L."/>
            <person name="Miller P.J."/>
            <person name="Scott M.A."/>
            <person name="Spackman E."/>
            <person name="Goraichik I."/>
            <person name="Dimitrov K.M."/>
            <person name="Suarez D.L."/>
            <person name="Swayne D.E."/>
        </authorList>
    </citation>
    <scope>NUCLEOTIDE SEQUENCE [LARGE SCALE GENOMIC DNA]</scope>
    <source>
        <strain evidence="5">SB41UT1</strain>
    </source>
</reference>
<feature type="domain" description="Enoyl-CoA hydratase/isomerase" evidence="4">
    <location>
        <begin position="21"/>
        <end position="361"/>
    </location>
</feature>
<dbReference type="CDD" id="cd06558">
    <property type="entry name" value="crotonase-like"/>
    <property type="match status" value="1"/>
</dbReference>
<name>A0A1X7AQ41_9GAMM</name>